<evidence type="ECO:0000313" key="4">
    <source>
        <dbReference type="EMBL" id="MBE9390968.1"/>
    </source>
</evidence>
<dbReference type="Gene3D" id="3.20.20.70">
    <property type="entry name" value="Aldolase class I"/>
    <property type="match status" value="1"/>
</dbReference>
<dbReference type="GO" id="GO:0008675">
    <property type="term" value="F:2-dehydro-3-deoxy-phosphogluconate aldolase activity"/>
    <property type="evidence" value="ECO:0007669"/>
    <property type="project" value="UniProtKB-ARBA"/>
</dbReference>
<feature type="active site" description="Proton donor/acceptor" evidence="2">
    <location>
        <position position="136"/>
    </location>
</feature>
<dbReference type="PANTHER" id="PTHR12128:SF66">
    <property type="entry name" value="4-HYDROXY-2-OXOGLUTARATE ALDOLASE, MITOCHONDRIAL"/>
    <property type="match status" value="1"/>
</dbReference>
<dbReference type="PIRSF" id="PIRSF001365">
    <property type="entry name" value="DHDPS"/>
    <property type="match status" value="1"/>
</dbReference>
<sequence length="301" mass="33610">MRPKFYGVITPFITPFKEDLSLDLDSARWLARYQAEGGVHGIFPNSTTGEFVHLSKDEAVKLTGTVLEEVGGKVWIIPGISANSTEDSISLGRIFKNMGVSGAIITPPFFFKVSGERLKLHFSMVAERVDLPIIIYNIPSATGINIPISLYRELSEEYSNIVGAKVTYENFTYLRGLIQEVKSVREDFSILVGFDDMLLPNLMMGGDGGIMALANAAPKIHRNVYDFWREGSFEKALEWWKKLLELTKVYDISTSFPTAVKTLLSVMGSPVKPYVRPPLTPERDEVVQKVRKIAESLGLKI</sequence>
<comment type="caution">
    <text evidence="4">The sequence shown here is derived from an EMBL/GenBank/DDBJ whole genome shotgun (WGS) entry which is preliminary data.</text>
</comment>
<dbReference type="InterPro" id="IPR013785">
    <property type="entry name" value="Aldolase_TIM"/>
</dbReference>
<dbReference type="AlphaFoldDB" id="A0A843A6N9"/>
<dbReference type="SUPFAM" id="SSF51569">
    <property type="entry name" value="Aldolase"/>
    <property type="match status" value="1"/>
</dbReference>
<feature type="binding site" evidence="3">
    <location>
        <position position="210"/>
    </location>
    <ligand>
        <name>pyruvate</name>
        <dbReference type="ChEBI" id="CHEBI:15361"/>
    </ligand>
</feature>
<dbReference type="CDD" id="cd00408">
    <property type="entry name" value="DHDPS-like"/>
    <property type="match status" value="1"/>
</dbReference>
<reference evidence="4" key="1">
    <citation type="submission" date="2020-10" db="EMBL/GenBank/DDBJ databases">
        <title>Fervidococcus fontis strain 3639Fd - the first crenarchaeon capable of growth on lipids.</title>
        <authorList>
            <person name="Kochetkova T.V."/>
            <person name="Elcheninov A.G."/>
            <person name="Toschakov S.V."/>
            <person name="Kublanov I.V."/>
        </authorList>
    </citation>
    <scope>NUCLEOTIDE SEQUENCE</scope>
    <source>
        <strain evidence="4">3639Fd</strain>
    </source>
</reference>
<evidence type="ECO:0000256" key="3">
    <source>
        <dbReference type="PIRSR" id="PIRSR001365-2"/>
    </source>
</evidence>
<evidence type="ECO:0000256" key="2">
    <source>
        <dbReference type="PIRSR" id="PIRSR001365-1"/>
    </source>
</evidence>
<organism evidence="4 5">
    <name type="scientific">Fervidicoccus fontis</name>
    <dbReference type="NCBI Taxonomy" id="683846"/>
    <lineage>
        <taxon>Archaea</taxon>
        <taxon>Thermoproteota</taxon>
        <taxon>Thermoprotei</taxon>
        <taxon>Fervidicoccales</taxon>
        <taxon>Fervidicoccaceae</taxon>
        <taxon>Fervidicoccus</taxon>
    </lineage>
</organism>
<protein>
    <submittedName>
        <fullName evidence="4">Dihydrodipicolinate synthase family protein</fullName>
    </submittedName>
</protein>
<dbReference type="PANTHER" id="PTHR12128">
    <property type="entry name" value="DIHYDRODIPICOLINATE SYNTHASE"/>
    <property type="match status" value="1"/>
</dbReference>
<dbReference type="SMART" id="SM01130">
    <property type="entry name" value="DHDPS"/>
    <property type="match status" value="1"/>
</dbReference>
<dbReference type="InterPro" id="IPR002220">
    <property type="entry name" value="DapA-like"/>
</dbReference>
<dbReference type="EMBL" id="JADEZV010000001">
    <property type="protein sequence ID" value="MBE9390968.1"/>
    <property type="molecule type" value="Genomic_DNA"/>
</dbReference>
<proteinExistence type="predicted"/>
<gene>
    <name evidence="4" type="ORF">IOK49_02595</name>
</gene>
<keyword evidence="1" id="KW-0456">Lyase</keyword>
<name>A0A843A6N9_9CREN</name>
<dbReference type="Proteomes" id="UP000652307">
    <property type="component" value="Unassembled WGS sequence"/>
</dbReference>
<dbReference type="PRINTS" id="PR00146">
    <property type="entry name" value="DHPICSNTHASE"/>
</dbReference>
<dbReference type="GO" id="GO:0008840">
    <property type="term" value="F:4-hydroxy-tetrahydrodipicolinate synthase activity"/>
    <property type="evidence" value="ECO:0007669"/>
    <property type="project" value="TreeGrafter"/>
</dbReference>
<accession>A0A843A6N9</accession>
<evidence type="ECO:0000313" key="5">
    <source>
        <dbReference type="Proteomes" id="UP000652307"/>
    </source>
</evidence>
<dbReference type="RefSeq" id="WP_193803538.1">
    <property type="nucleotide sequence ID" value="NZ_JADEZV010000001.1"/>
</dbReference>
<feature type="active site" description="Schiff-base intermediate with substrate" evidence="2">
    <location>
        <position position="165"/>
    </location>
</feature>
<dbReference type="Pfam" id="PF00701">
    <property type="entry name" value="DHDPS"/>
    <property type="match status" value="1"/>
</dbReference>
<feature type="binding site" evidence="3">
    <location>
        <position position="48"/>
    </location>
    <ligand>
        <name>pyruvate</name>
        <dbReference type="ChEBI" id="CHEBI:15361"/>
    </ligand>
</feature>
<evidence type="ECO:0000256" key="1">
    <source>
        <dbReference type="ARBA" id="ARBA00023239"/>
    </source>
</evidence>